<comment type="caution">
    <text evidence="3">The sequence shown here is derived from an EMBL/GenBank/DDBJ whole genome shotgun (WGS) entry which is preliminary data.</text>
</comment>
<sequence length="150" mass="16870">MSCASTRTPMNGPTRASQQSGGSVQDHMINFMDPAPRERRHAQIEQRHAKNGITQLDALQLQEANKTIKNLRTKNNQLHSEIAQMQASNMTKMHNLQTKMSDLQFENQSLQSKMELMQLKMNMSSTLGLGANNLGRQIHSQPPFGIDPML</sequence>
<keyword evidence="1" id="KW-0175">Coiled coil</keyword>
<evidence type="ECO:0000256" key="1">
    <source>
        <dbReference type="SAM" id="Coils"/>
    </source>
</evidence>
<evidence type="ECO:0000313" key="4">
    <source>
        <dbReference type="Proteomes" id="UP000235392"/>
    </source>
</evidence>
<feature type="region of interest" description="Disordered" evidence="2">
    <location>
        <begin position="1"/>
        <end position="29"/>
    </location>
</feature>
<gene>
    <name evidence="3" type="ORF">PCASD_20839</name>
</gene>
<dbReference type="AlphaFoldDB" id="A0A2N5TY98"/>
<dbReference type="Proteomes" id="UP000235392">
    <property type="component" value="Unassembled WGS sequence"/>
</dbReference>
<feature type="coiled-coil region" evidence="1">
    <location>
        <begin position="61"/>
        <end position="120"/>
    </location>
</feature>
<evidence type="ECO:0000256" key="2">
    <source>
        <dbReference type="SAM" id="MobiDB-lite"/>
    </source>
</evidence>
<organism evidence="3 4">
    <name type="scientific">Puccinia coronata f. sp. avenae</name>
    <dbReference type="NCBI Taxonomy" id="200324"/>
    <lineage>
        <taxon>Eukaryota</taxon>
        <taxon>Fungi</taxon>
        <taxon>Dikarya</taxon>
        <taxon>Basidiomycota</taxon>
        <taxon>Pucciniomycotina</taxon>
        <taxon>Pucciniomycetes</taxon>
        <taxon>Pucciniales</taxon>
        <taxon>Pucciniaceae</taxon>
        <taxon>Puccinia</taxon>
    </lineage>
</organism>
<reference evidence="3 4" key="1">
    <citation type="submission" date="2017-11" db="EMBL/GenBank/DDBJ databases">
        <title>De novo assembly and phasing of dikaryotic genomes from two isolates of Puccinia coronata f. sp. avenae, the causal agent of oat crown rust.</title>
        <authorList>
            <person name="Miller M.E."/>
            <person name="Zhang Y."/>
            <person name="Omidvar V."/>
            <person name="Sperschneider J."/>
            <person name="Schwessinger B."/>
            <person name="Raley C."/>
            <person name="Palmer J.M."/>
            <person name="Garnica D."/>
            <person name="Upadhyaya N."/>
            <person name="Rathjen J."/>
            <person name="Taylor J.M."/>
            <person name="Park R.F."/>
            <person name="Dodds P.N."/>
            <person name="Hirsch C.D."/>
            <person name="Kianian S.F."/>
            <person name="Figueroa M."/>
        </authorList>
    </citation>
    <scope>NUCLEOTIDE SEQUENCE [LARGE SCALE GENOMIC DNA]</scope>
    <source>
        <strain evidence="3">12SD80</strain>
    </source>
</reference>
<protein>
    <submittedName>
        <fullName evidence="3">Uncharacterized protein</fullName>
    </submittedName>
</protein>
<dbReference type="EMBL" id="PGCI01000297">
    <property type="protein sequence ID" value="PLW30485.1"/>
    <property type="molecule type" value="Genomic_DNA"/>
</dbReference>
<feature type="compositionally biased region" description="Polar residues" evidence="2">
    <location>
        <begin position="1"/>
        <end position="23"/>
    </location>
</feature>
<accession>A0A2N5TY98</accession>
<proteinExistence type="predicted"/>
<evidence type="ECO:0000313" key="3">
    <source>
        <dbReference type="EMBL" id="PLW30485.1"/>
    </source>
</evidence>
<name>A0A2N5TY98_9BASI</name>